<comment type="subcellular location">
    <subcellularLocation>
        <location evidence="9">Cytoplasm</location>
    </subcellularLocation>
</comment>
<dbReference type="SUPFAM" id="SSF52540">
    <property type="entry name" value="P-loop containing nucleoside triphosphate hydrolases"/>
    <property type="match status" value="1"/>
</dbReference>
<dbReference type="EMBL" id="BATJ01000019">
    <property type="protein sequence ID" value="GAD68768.1"/>
    <property type="molecule type" value="Genomic_DNA"/>
</dbReference>
<keyword evidence="3 9" id="KW-0808">Transferase</keyword>
<accession>U3BQH0</accession>
<evidence type="ECO:0000256" key="5">
    <source>
        <dbReference type="ARBA" id="ARBA00022741"/>
    </source>
</evidence>
<dbReference type="EC" id="2.3.1.193" evidence="9"/>
<dbReference type="GO" id="GO:1990883">
    <property type="term" value="F:18S rRNA cytidine N-acetyltransferase activity"/>
    <property type="evidence" value="ECO:0007669"/>
    <property type="project" value="TreeGrafter"/>
</dbReference>
<evidence type="ECO:0000313" key="12">
    <source>
        <dbReference type="Proteomes" id="UP000016570"/>
    </source>
</evidence>
<dbReference type="InterPro" id="IPR007807">
    <property type="entry name" value="TcmA/NAT10_helicase"/>
</dbReference>
<evidence type="ECO:0000256" key="6">
    <source>
        <dbReference type="ARBA" id="ARBA00022840"/>
    </source>
</evidence>
<evidence type="ECO:0000256" key="8">
    <source>
        <dbReference type="ARBA" id="ARBA00023315"/>
    </source>
</evidence>
<keyword evidence="1 9" id="KW-0963">Cytoplasm</keyword>
<evidence type="ECO:0000256" key="1">
    <source>
        <dbReference type="ARBA" id="ARBA00022490"/>
    </source>
</evidence>
<feature type="binding site" evidence="9">
    <location>
        <begin position="471"/>
        <end position="473"/>
    </location>
    <ligand>
        <name>acetyl-CoA</name>
        <dbReference type="ChEBI" id="CHEBI:57288"/>
    </ligand>
</feature>
<dbReference type="GO" id="GO:0002101">
    <property type="term" value="P:tRNA wobble cytosine modification"/>
    <property type="evidence" value="ECO:0007669"/>
    <property type="project" value="UniProtKB-UniRule"/>
</dbReference>
<reference evidence="11 12" key="1">
    <citation type="submission" date="2013-09" db="EMBL/GenBank/DDBJ databases">
        <title>Whole genome shotgun sequence of Vibrio proteolyticus NBRC 13287.</title>
        <authorList>
            <person name="Isaki S."/>
            <person name="Hosoyama A."/>
            <person name="Numata M."/>
            <person name="Hashimoto M."/>
            <person name="Hosoyama Y."/>
            <person name="Tsuchikane K."/>
            <person name="Noguchi M."/>
            <person name="Hirakata S."/>
            <person name="Ichikawa N."/>
            <person name="Ohji S."/>
            <person name="Yamazoe A."/>
            <person name="Fujita N."/>
        </authorList>
    </citation>
    <scope>NUCLEOTIDE SEQUENCE [LARGE SCALE GENOMIC DNA]</scope>
    <source>
        <strain evidence="11 12">NBRC 13287</strain>
    </source>
</reference>
<keyword evidence="12" id="KW-1185">Reference proteome</keyword>
<keyword evidence="2 9" id="KW-0820">tRNA-binding</keyword>
<keyword evidence="8 9" id="KW-0012">Acyltransferase</keyword>
<dbReference type="Gene3D" id="3.40.630.30">
    <property type="match status" value="1"/>
</dbReference>
<dbReference type="GO" id="GO:0000049">
    <property type="term" value="F:tRNA binding"/>
    <property type="evidence" value="ECO:0007669"/>
    <property type="project" value="UniProtKB-UniRule"/>
</dbReference>
<dbReference type="PANTHER" id="PTHR10925:SF5">
    <property type="entry name" value="RNA CYTIDINE ACETYLTRANSFERASE"/>
    <property type="match status" value="1"/>
</dbReference>
<feature type="domain" description="Helicase ATP-binding" evidence="10">
    <location>
        <begin position="169"/>
        <end position="292"/>
    </location>
</feature>
<dbReference type="GO" id="GO:0005737">
    <property type="term" value="C:cytoplasm"/>
    <property type="evidence" value="ECO:0007669"/>
    <property type="project" value="UniProtKB-SubCell"/>
</dbReference>
<keyword evidence="4 9" id="KW-0819">tRNA processing</keyword>
<evidence type="ECO:0000256" key="7">
    <source>
        <dbReference type="ARBA" id="ARBA00022884"/>
    </source>
</evidence>
<comment type="function">
    <text evidence="9">Catalyzes the formation of N(4)-acetylcytidine (ac(4)C) at the wobble position of tRNA(Met), by using acetyl-CoA as an acetyl donor and ATP (or GTP).</text>
</comment>
<dbReference type="CDD" id="cd04301">
    <property type="entry name" value="NAT_SF"/>
    <property type="match status" value="1"/>
</dbReference>
<sequence>MSSTTQFFTQLAHRLHPGLFRCGIVAAGDTLWQQQCVTAALNALAPSQVFQLGGQQTHGSPNQHVTFKQGQQLLGQECELLICDMSSGFDANSFSAALGSLKGGGVLIVLPESNGEQDDGARWLELGLRRLTWLIQGQALPALPEFPSTHEGEARYAQQQDAIGSIIKVVEGHRKRPLVLTADRGRGKSSALGLAAAQLMQARPRHIVVTAPRLANVSPVFDHAARQLPDAQKSKTALTYQGATLAFVAPDELLRQPIECDLLLVDEASAIPIPMLKRMVQQYHRLVFSTTIHGYEGCGRGFTLKFQHWLRTERPGARFIQLDQPIRWGQDDPLELWLYQTFLLDCELTPLQTPITLLPPLIELSKAHLLATPGLVRQCFALLVNAHYQTSPNDLFHLLSDSATRLFALLDGDVCLGCLLVVEEGGLDEELIGHIQRGTRRPKGHLTPVTLANQLGCAEAATERSVRIMRIAVHPDGQRQGWGTAMLRQLDALLDISYLSTSFGATSDLIQFWQSNDFVPLKLGSQRDQASGCHSLLMVKGQSEWIIKARPRFEHNLVYQLSDSLKDIEPDNVRSLLPLSHRSVMSQGLSPLIEFYLEGGSSFDSVAPMIRDCILTATPARLENVSDLMVRKIVQQWSWQACAIEFSIAGRKQVEAQLRHDLRQFTL</sequence>
<organism evidence="11 12">
    <name type="scientific">Vibrio proteolyticus NBRC 13287</name>
    <dbReference type="NCBI Taxonomy" id="1219065"/>
    <lineage>
        <taxon>Bacteria</taxon>
        <taxon>Pseudomonadati</taxon>
        <taxon>Pseudomonadota</taxon>
        <taxon>Gammaproteobacteria</taxon>
        <taxon>Vibrionales</taxon>
        <taxon>Vibrionaceae</taxon>
        <taxon>Vibrio</taxon>
    </lineage>
</organism>
<dbReference type="eggNOG" id="COG1444">
    <property type="taxonomic scope" value="Bacteria"/>
</dbReference>
<dbReference type="PROSITE" id="PS51192">
    <property type="entry name" value="HELICASE_ATP_BIND_1"/>
    <property type="match status" value="1"/>
</dbReference>
<evidence type="ECO:0000256" key="2">
    <source>
        <dbReference type="ARBA" id="ARBA00022555"/>
    </source>
</evidence>
<dbReference type="InterPro" id="IPR014001">
    <property type="entry name" value="Helicase_ATP-bd"/>
</dbReference>
<evidence type="ECO:0000256" key="4">
    <source>
        <dbReference type="ARBA" id="ARBA00022694"/>
    </source>
</evidence>
<dbReference type="RefSeq" id="WP_021706736.1">
    <property type="nucleotide sequence ID" value="NZ_BATJ01000019.1"/>
</dbReference>
<evidence type="ECO:0000256" key="3">
    <source>
        <dbReference type="ARBA" id="ARBA00022679"/>
    </source>
</evidence>
<dbReference type="GO" id="GO:0051392">
    <property type="term" value="F:tRNA cytidine N4-acetyltransferase activity"/>
    <property type="evidence" value="ECO:0007669"/>
    <property type="project" value="UniProtKB-UniRule"/>
</dbReference>
<comment type="caution">
    <text evidence="9">Lacks conserved residue(s) required for the propagation of feature annotation.</text>
</comment>
<dbReference type="SUPFAM" id="SSF55729">
    <property type="entry name" value="Acyl-CoA N-acyltransferases (Nat)"/>
    <property type="match status" value="1"/>
</dbReference>
<dbReference type="InterPro" id="IPR016181">
    <property type="entry name" value="Acyl_CoA_acyltransferase"/>
</dbReference>
<dbReference type="Proteomes" id="UP000016570">
    <property type="component" value="Unassembled WGS sequence"/>
</dbReference>
<dbReference type="HAMAP" id="MF_01886">
    <property type="entry name" value="tRNA_acetyltr_TmcA"/>
    <property type="match status" value="1"/>
</dbReference>
<dbReference type="GO" id="GO:0005524">
    <property type="term" value="F:ATP binding"/>
    <property type="evidence" value="ECO:0007669"/>
    <property type="project" value="UniProtKB-UniRule"/>
</dbReference>
<dbReference type="Gene3D" id="3.40.50.11040">
    <property type="match status" value="1"/>
</dbReference>
<dbReference type="InterPro" id="IPR013562">
    <property type="entry name" value="TmcA/NAT10_N"/>
</dbReference>
<dbReference type="GO" id="GO:1904812">
    <property type="term" value="P:rRNA acetylation involved in maturation of SSU-rRNA"/>
    <property type="evidence" value="ECO:0007669"/>
    <property type="project" value="TreeGrafter"/>
</dbReference>
<dbReference type="Pfam" id="PF05127">
    <property type="entry name" value="NAT10_TcmA_helicase"/>
    <property type="match status" value="1"/>
</dbReference>
<dbReference type="InterPro" id="IPR000182">
    <property type="entry name" value="GNAT_dom"/>
</dbReference>
<dbReference type="AlphaFoldDB" id="U3BQH0"/>
<feature type="binding site" evidence="9">
    <location>
        <position position="159"/>
    </location>
    <ligand>
        <name>ATP</name>
        <dbReference type="ChEBI" id="CHEBI:30616"/>
    </ligand>
</feature>
<dbReference type="InterPro" id="IPR032672">
    <property type="entry name" value="TmcA/NAT10/Kre33"/>
</dbReference>
<comment type="catalytic activity">
    <reaction evidence="9">
        <text>cytidine(34) in elongator tRNA(Met) + acetyl-CoA + ATP + H2O = N(4)-acetylcytidine(34) in elongator tRNA(Met) + ADP + phosphate + CoA + H(+)</text>
        <dbReference type="Rhea" id="RHEA:43788"/>
        <dbReference type="Rhea" id="RHEA-COMP:10693"/>
        <dbReference type="Rhea" id="RHEA-COMP:10694"/>
        <dbReference type="ChEBI" id="CHEBI:15377"/>
        <dbReference type="ChEBI" id="CHEBI:15378"/>
        <dbReference type="ChEBI" id="CHEBI:30616"/>
        <dbReference type="ChEBI" id="CHEBI:43474"/>
        <dbReference type="ChEBI" id="CHEBI:57287"/>
        <dbReference type="ChEBI" id="CHEBI:57288"/>
        <dbReference type="ChEBI" id="CHEBI:74900"/>
        <dbReference type="ChEBI" id="CHEBI:82748"/>
        <dbReference type="ChEBI" id="CHEBI:456216"/>
        <dbReference type="EC" id="2.3.1.193"/>
    </reaction>
</comment>
<feature type="binding site" evidence="9">
    <location>
        <position position="327"/>
    </location>
    <ligand>
        <name>ATP</name>
        <dbReference type="ChEBI" id="CHEBI:30616"/>
    </ligand>
</feature>
<dbReference type="InterPro" id="IPR027417">
    <property type="entry name" value="P-loop_NTPase"/>
</dbReference>
<name>U3BQH0_VIBPR</name>
<comment type="similarity">
    <text evidence="9">Belongs to the TmcA family.</text>
</comment>
<dbReference type="InterPro" id="IPR024914">
    <property type="entry name" value="tRNA_acetyltr_TmcA"/>
</dbReference>
<evidence type="ECO:0000313" key="11">
    <source>
        <dbReference type="EMBL" id="GAD68768.1"/>
    </source>
</evidence>
<dbReference type="GO" id="GO:0051391">
    <property type="term" value="P:tRNA acetylation"/>
    <property type="evidence" value="ECO:0007669"/>
    <property type="project" value="UniProtKB-UniRule"/>
</dbReference>
<evidence type="ECO:0000256" key="9">
    <source>
        <dbReference type="HAMAP-Rule" id="MF_01886"/>
    </source>
</evidence>
<comment type="caution">
    <text evidence="11">The sequence shown here is derived from an EMBL/GenBank/DDBJ whole genome shotgun (WGS) entry which is preliminary data.</text>
</comment>
<evidence type="ECO:0000259" key="10">
    <source>
        <dbReference type="PROSITE" id="PS51192"/>
    </source>
</evidence>
<dbReference type="PANTHER" id="PTHR10925">
    <property type="entry name" value="N-ACETYLTRANSFERASE 10"/>
    <property type="match status" value="1"/>
</dbReference>
<proteinExistence type="inferred from homology"/>
<dbReference type="Pfam" id="PF08351">
    <property type="entry name" value="TmcA_N"/>
    <property type="match status" value="1"/>
</dbReference>
<protein>
    <recommendedName>
        <fullName evidence="9">tRNA(Met) cytidine acetyltransferase TmcA</fullName>
        <ecNumber evidence="9">2.3.1.193</ecNumber>
    </recommendedName>
</protein>
<dbReference type="STRING" id="1219065.VPR01S_19_00500"/>
<keyword evidence="6 9" id="KW-0067">ATP-binding</keyword>
<gene>
    <name evidence="9 11" type="primary">tmcA</name>
    <name evidence="11" type="ORF">VPR01S_19_00500</name>
</gene>
<dbReference type="Gene3D" id="3.40.50.300">
    <property type="entry name" value="P-loop containing nucleotide triphosphate hydrolases"/>
    <property type="match status" value="1"/>
</dbReference>
<keyword evidence="7 9" id="KW-0694">RNA-binding</keyword>
<keyword evidence="5 9" id="KW-0547">Nucleotide-binding</keyword>
<dbReference type="Pfam" id="PF13718">
    <property type="entry name" value="GNAT_acetyltr_2"/>
    <property type="match status" value="2"/>
</dbReference>